<feature type="region of interest" description="Disordered" evidence="1">
    <location>
        <begin position="1"/>
        <end position="120"/>
    </location>
</feature>
<organism evidence="2 3">
    <name type="scientific">Pleurodeles waltl</name>
    <name type="common">Iberian ribbed newt</name>
    <dbReference type="NCBI Taxonomy" id="8319"/>
    <lineage>
        <taxon>Eukaryota</taxon>
        <taxon>Metazoa</taxon>
        <taxon>Chordata</taxon>
        <taxon>Craniata</taxon>
        <taxon>Vertebrata</taxon>
        <taxon>Euteleostomi</taxon>
        <taxon>Amphibia</taxon>
        <taxon>Batrachia</taxon>
        <taxon>Caudata</taxon>
        <taxon>Salamandroidea</taxon>
        <taxon>Salamandridae</taxon>
        <taxon>Pleurodelinae</taxon>
        <taxon>Pleurodeles</taxon>
    </lineage>
</organism>
<feature type="compositionally biased region" description="Basic and acidic residues" evidence="1">
    <location>
        <begin position="99"/>
        <end position="108"/>
    </location>
</feature>
<comment type="caution">
    <text evidence="2">The sequence shown here is derived from an EMBL/GenBank/DDBJ whole genome shotgun (WGS) entry which is preliminary data.</text>
</comment>
<reference evidence="2" key="1">
    <citation type="journal article" date="2022" name="bioRxiv">
        <title>Sequencing and chromosome-scale assembly of the giantPleurodeles waltlgenome.</title>
        <authorList>
            <person name="Brown T."/>
            <person name="Elewa A."/>
            <person name="Iarovenko S."/>
            <person name="Subramanian E."/>
            <person name="Araus A.J."/>
            <person name="Petzold A."/>
            <person name="Susuki M."/>
            <person name="Suzuki K.-i.T."/>
            <person name="Hayashi T."/>
            <person name="Toyoda A."/>
            <person name="Oliveira C."/>
            <person name="Osipova E."/>
            <person name="Leigh N.D."/>
            <person name="Simon A."/>
            <person name="Yun M.H."/>
        </authorList>
    </citation>
    <scope>NUCLEOTIDE SEQUENCE</scope>
    <source>
        <strain evidence="2">20211129_DDA</strain>
        <tissue evidence="2">Liver</tissue>
    </source>
</reference>
<gene>
    <name evidence="2" type="ORF">NDU88_007104</name>
</gene>
<dbReference type="EMBL" id="JANPWB010000003">
    <property type="protein sequence ID" value="KAJ1203316.1"/>
    <property type="molecule type" value="Genomic_DNA"/>
</dbReference>
<evidence type="ECO:0000256" key="1">
    <source>
        <dbReference type="SAM" id="MobiDB-lite"/>
    </source>
</evidence>
<protein>
    <submittedName>
        <fullName evidence="2">Uncharacterized protein</fullName>
    </submittedName>
</protein>
<keyword evidence="3" id="KW-1185">Reference proteome</keyword>
<dbReference type="AlphaFoldDB" id="A0AAV7VR65"/>
<sequence length="120" mass="13373">MDCLPSSQLKERSGSRLATCIDMQTQEEGAHRSKISRLERKRKNRHSKTGRMGSPSLLEMLKERQKAMEAAASLNGYDPGSYRQTQGELEQSESEQESDLSHSSDRIGPDMTPGTSDCII</sequence>
<proteinExistence type="predicted"/>
<feature type="compositionally biased region" description="Basic residues" evidence="1">
    <location>
        <begin position="32"/>
        <end position="49"/>
    </location>
</feature>
<dbReference type="Proteomes" id="UP001066276">
    <property type="component" value="Chromosome 2_1"/>
</dbReference>
<name>A0AAV7VR65_PLEWA</name>
<evidence type="ECO:0000313" key="2">
    <source>
        <dbReference type="EMBL" id="KAJ1203316.1"/>
    </source>
</evidence>
<evidence type="ECO:0000313" key="3">
    <source>
        <dbReference type="Proteomes" id="UP001066276"/>
    </source>
</evidence>
<accession>A0AAV7VR65</accession>